<accession>A0A9P1JNP6</accession>
<dbReference type="Proteomes" id="UP000007319">
    <property type="component" value="Chromosome"/>
</dbReference>
<organism evidence="3 4">
    <name type="scientific">Azospirillum baldaniorum</name>
    <dbReference type="NCBI Taxonomy" id="1064539"/>
    <lineage>
        <taxon>Bacteria</taxon>
        <taxon>Pseudomonadati</taxon>
        <taxon>Pseudomonadota</taxon>
        <taxon>Alphaproteobacteria</taxon>
        <taxon>Rhodospirillales</taxon>
        <taxon>Azospirillaceae</taxon>
        <taxon>Azospirillum</taxon>
    </lineage>
</organism>
<dbReference type="RefSeq" id="WP_014239190.1">
    <property type="nucleotide sequence ID" value="NC_016617.1"/>
</dbReference>
<keyword evidence="2" id="KW-1133">Transmembrane helix</keyword>
<proteinExistence type="predicted"/>
<evidence type="ECO:0008006" key="5">
    <source>
        <dbReference type="Google" id="ProtNLM"/>
    </source>
</evidence>
<evidence type="ECO:0000313" key="3">
    <source>
        <dbReference type="EMBL" id="CCC96874.1"/>
    </source>
</evidence>
<reference evidence="3 4" key="1">
    <citation type="journal article" date="2011" name="PLoS Genet.">
        <title>Azospirillum genomes reveal transition of bacteria from aquatic to terrestrial environments.</title>
        <authorList>
            <person name="Wisniewski-Dye F."/>
            <person name="Borziak K."/>
            <person name="Khalsa-Moyers G."/>
            <person name="Alexandre G."/>
            <person name="Sukharnikov L.O."/>
            <person name="Wuichet K."/>
            <person name="Hurst G.B."/>
            <person name="McDonald W.H."/>
            <person name="Robertson J.S."/>
            <person name="Barbe V."/>
            <person name="Calteau A."/>
            <person name="Rouy Z."/>
            <person name="Mangenot S."/>
            <person name="Prigent-Combaret C."/>
            <person name="Normand P."/>
            <person name="Boyer M."/>
            <person name="Siguier P."/>
            <person name="Dessaux Y."/>
            <person name="Elmerich C."/>
            <person name="Condemine G."/>
            <person name="Krishnen G."/>
            <person name="Kennedy I."/>
            <person name="Paterson A.H."/>
            <person name="Gonzalez V."/>
            <person name="Mavingui P."/>
            <person name="Zhulin I.B."/>
        </authorList>
    </citation>
    <scope>NUCLEOTIDE SEQUENCE [LARGE SCALE GENOMIC DNA]</scope>
    <source>
        <strain evidence="3 4">Sp245</strain>
    </source>
</reference>
<feature type="transmembrane region" description="Helical" evidence="2">
    <location>
        <begin position="188"/>
        <end position="208"/>
    </location>
</feature>
<keyword evidence="2" id="KW-0472">Membrane</keyword>
<dbReference type="EMBL" id="HE577327">
    <property type="protein sequence ID" value="CCC96874.1"/>
    <property type="molecule type" value="Genomic_DNA"/>
</dbReference>
<sequence length="319" mass="36402">MKTGPAQKSLPAHTSEDFRILQQQACAASLSFNGIRERVMTIADTQGTGTAVPPPTGPVTPRSQEPERSFWSRWSALFWVAILFFVFLFGPLLFFTPMTSPVDGSPNRNRDLNFYDSHIYRANPILQWTVEFFVDRHEWTCDSVNDIQSRMEKESYSKENFNPKLIHVVQCHLNIWDYYMSRSQKLSYTLSVMSLIVTTLVASGSKLFPKSERFNGTLAWLSAVIAGLITLNQPSEAYTRFHDAWVLVNTRLNEYKLAETEHKKYEKELLRSYFIAETIINKGSTVSEELRKAAEALKDTAPTTPLTGKQDNQVQEAQK</sequence>
<evidence type="ECO:0000256" key="1">
    <source>
        <dbReference type="SAM" id="MobiDB-lite"/>
    </source>
</evidence>
<evidence type="ECO:0000256" key="2">
    <source>
        <dbReference type="SAM" id="Phobius"/>
    </source>
</evidence>
<evidence type="ECO:0000313" key="4">
    <source>
        <dbReference type="Proteomes" id="UP000007319"/>
    </source>
</evidence>
<dbReference type="KEGG" id="abs:AZOBR_40043"/>
<protein>
    <recommendedName>
        <fullName evidence="5">SMODS and SLOG-associating 2TM effector domain-containing protein</fullName>
    </recommendedName>
</protein>
<feature type="compositionally biased region" description="Polar residues" evidence="1">
    <location>
        <begin position="301"/>
        <end position="319"/>
    </location>
</feature>
<keyword evidence="2" id="KW-0812">Transmembrane</keyword>
<feature type="region of interest" description="Disordered" evidence="1">
    <location>
        <begin position="297"/>
        <end position="319"/>
    </location>
</feature>
<dbReference type="AlphaFoldDB" id="A0A9P1JNP6"/>
<name>A0A9P1JNP6_9PROT</name>
<feature type="transmembrane region" description="Helical" evidence="2">
    <location>
        <begin position="76"/>
        <end position="95"/>
    </location>
</feature>
<keyword evidence="4" id="KW-1185">Reference proteome</keyword>
<gene>
    <name evidence="3" type="ORF">AZOBR_40043</name>
</gene>